<evidence type="ECO:0000313" key="2">
    <source>
        <dbReference type="Proteomes" id="UP001097704"/>
    </source>
</evidence>
<dbReference type="Proteomes" id="UP001097704">
    <property type="component" value="Segment"/>
</dbReference>
<reference evidence="1 2" key="1">
    <citation type="journal article" date="2014" name="Nat. Commun.">
        <title>A highly abundant bacteriophage discovered in the unknown sequences of human faecal metagenomes.</title>
        <authorList>
            <person name="Dutilh B.E."/>
            <person name="Cassman N."/>
            <person name="McNair K."/>
            <person name="Sanchez S.E."/>
            <person name="Silva G.G."/>
            <person name="Boling L."/>
            <person name="Barr J.J."/>
            <person name="Speth D.R."/>
            <person name="Seguritan V."/>
            <person name="Aziz R.K."/>
            <person name="Felts B."/>
            <person name="Dinsdale E.A."/>
            <person name="Mokili J.L."/>
            <person name="Edwards R.A."/>
        </authorList>
    </citation>
    <scope>NUCLEOTIDE SEQUENCE [LARGE SCALE GENOMIC DNA]</scope>
</reference>
<keyword evidence="2" id="KW-1185">Reference proteome</keyword>
<organism evidence="1 2">
    <name type="scientific">Carjivirus communis</name>
    <dbReference type="NCBI Taxonomy" id="2955582"/>
    <lineage>
        <taxon>Viruses</taxon>
        <taxon>Duplodnaviria</taxon>
        <taxon>Heunggongvirae</taxon>
        <taxon>Uroviricota</taxon>
        <taxon>Caudoviricetes</taxon>
        <taxon>Crassvirales</taxon>
        <taxon>Intestiviridae</taxon>
        <taxon>Crudevirinae</taxon>
        <taxon>Carjivirus</taxon>
    </lineage>
</organism>
<protein>
    <submittedName>
        <fullName evidence="1">Uncharacterized protein</fullName>
    </submittedName>
</protein>
<dbReference type="GeneID" id="75576096"/>
<name>A0A348JCW1_9CAUD</name>
<dbReference type="RefSeq" id="YP_010509431.1">
    <property type="nucleotide sequence ID" value="NC_067194.1"/>
</dbReference>
<evidence type="ECO:0000313" key="1">
    <source>
        <dbReference type="EMBL" id="DAB41606.1"/>
    </source>
</evidence>
<gene>
    <name evidence="1" type="primary">KP06_gp25</name>
</gene>
<dbReference type="KEGG" id="vg:75576096"/>
<accession>A0A348JCW1</accession>
<dbReference type="EMBL" id="BK010471">
    <property type="protein sequence ID" value="DAB41606.1"/>
    <property type="molecule type" value="Genomic_DNA"/>
</dbReference>
<proteinExistence type="predicted"/>
<sequence length="127" mass="15140">MEILDYNVIKNNSFDRTKSYFSCYYKSIILFTDYDAKSYNFAVRYNDITKSNELYVILYNDNRINNSVPIIRDANTGFKLYIPNIVIRLLDTRLRNAFVVSKDDFNINVKFVEERNGFCIIYHIDIE</sequence>